<evidence type="ECO:0000259" key="5">
    <source>
        <dbReference type="Pfam" id="PF00728"/>
    </source>
</evidence>
<feature type="active site" description="Proton donor" evidence="4">
    <location>
        <position position="317"/>
    </location>
</feature>
<evidence type="ECO:0000256" key="4">
    <source>
        <dbReference type="PIRSR" id="PIRSR625705-1"/>
    </source>
</evidence>
<organism evidence="7 8">
    <name type="scientific">Aureibacter tunicatorum</name>
    <dbReference type="NCBI Taxonomy" id="866807"/>
    <lineage>
        <taxon>Bacteria</taxon>
        <taxon>Pseudomonadati</taxon>
        <taxon>Bacteroidota</taxon>
        <taxon>Cytophagia</taxon>
        <taxon>Cytophagales</taxon>
        <taxon>Persicobacteraceae</taxon>
        <taxon>Aureibacter</taxon>
    </lineage>
</organism>
<dbReference type="GO" id="GO:0016020">
    <property type="term" value="C:membrane"/>
    <property type="evidence" value="ECO:0007669"/>
    <property type="project" value="TreeGrafter"/>
</dbReference>
<protein>
    <submittedName>
        <fullName evidence="7">Hexosaminidase</fullName>
        <ecNumber evidence="7">3.2.1.52</ecNumber>
    </submittedName>
</protein>
<evidence type="ECO:0000259" key="6">
    <source>
        <dbReference type="Pfam" id="PF02838"/>
    </source>
</evidence>
<dbReference type="GO" id="GO:0005975">
    <property type="term" value="P:carbohydrate metabolic process"/>
    <property type="evidence" value="ECO:0007669"/>
    <property type="project" value="InterPro"/>
</dbReference>
<dbReference type="InterPro" id="IPR015882">
    <property type="entry name" value="HEX_bac_N"/>
</dbReference>
<dbReference type="GO" id="GO:0004563">
    <property type="term" value="F:beta-N-acetylhexosaminidase activity"/>
    <property type="evidence" value="ECO:0007669"/>
    <property type="project" value="UniProtKB-EC"/>
</dbReference>
<dbReference type="InterPro" id="IPR029018">
    <property type="entry name" value="Hex-like_dom2"/>
</dbReference>
<dbReference type="PANTHER" id="PTHR22600:SF21">
    <property type="entry name" value="BETA-HEXOSAMINIDASE A"/>
    <property type="match status" value="1"/>
</dbReference>
<dbReference type="EC" id="3.2.1.52" evidence="7"/>
<evidence type="ECO:0000313" key="7">
    <source>
        <dbReference type="EMBL" id="MDR6238618.1"/>
    </source>
</evidence>
<dbReference type="InterPro" id="IPR025705">
    <property type="entry name" value="Beta_hexosaminidase_sua/sub"/>
</dbReference>
<dbReference type="GO" id="GO:0006689">
    <property type="term" value="P:ganglioside catabolic process"/>
    <property type="evidence" value="ECO:0007669"/>
    <property type="project" value="TreeGrafter"/>
</dbReference>
<dbReference type="Gene3D" id="3.30.379.10">
    <property type="entry name" value="Chitobiase/beta-hexosaminidase domain 2-like"/>
    <property type="match status" value="1"/>
</dbReference>
<evidence type="ECO:0000256" key="3">
    <source>
        <dbReference type="ARBA" id="ARBA00023295"/>
    </source>
</evidence>
<accession>A0AAE4BS89</accession>
<comment type="similarity">
    <text evidence="1">Belongs to the glycosyl hydrolase 20 family.</text>
</comment>
<name>A0AAE4BS89_9BACT</name>
<dbReference type="SUPFAM" id="SSF55545">
    <property type="entry name" value="beta-N-acetylhexosaminidase-like domain"/>
    <property type="match status" value="1"/>
</dbReference>
<keyword evidence="3 7" id="KW-0326">Glycosidase</keyword>
<reference evidence="7" key="1">
    <citation type="submission" date="2023-07" db="EMBL/GenBank/DDBJ databases">
        <title>Genomic Encyclopedia of Type Strains, Phase IV (KMG-IV): sequencing the most valuable type-strain genomes for metagenomic binning, comparative biology and taxonomic classification.</title>
        <authorList>
            <person name="Goeker M."/>
        </authorList>
    </citation>
    <scope>NUCLEOTIDE SEQUENCE</scope>
    <source>
        <strain evidence="7">DSM 26174</strain>
    </source>
</reference>
<dbReference type="Proteomes" id="UP001185092">
    <property type="component" value="Unassembled WGS sequence"/>
</dbReference>
<dbReference type="AlphaFoldDB" id="A0AAE4BS89"/>
<dbReference type="PRINTS" id="PR00738">
    <property type="entry name" value="GLHYDRLASE20"/>
</dbReference>
<dbReference type="EMBL" id="JAVDQD010000002">
    <property type="protein sequence ID" value="MDR6238618.1"/>
    <property type="molecule type" value="Genomic_DNA"/>
</dbReference>
<keyword evidence="2 7" id="KW-0378">Hydrolase</keyword>
<dbReference type="InterPro" id="IPR017853">
    <property type="entry name" value="GH"/>
</dbReference>
<dbReference type="RefSeq" id="WP_309938124.1">
    <property type="nucleotide sequence ID" value="NZ_AP025305.1"/>
</dbReference>
<evidence type="ECO:0000256" key="2">
    <source>
        <dbReference type="ARBA" id="ARBA00022801"/>
    </source>
</evidence>
<gene>
    <name evidence="7" type="ORF">HNQ88_001655</name>
</gene>
<dbReference type="SUPFAM" id="SSF51445">
    <property type="entry name" value="(Trans)glycosidases"/>
    <property type="match status" value="1"/>
</dbReference>
<feature type="domain" description="Beta-hexosaminidase bacterial type N-terminal" evidence="6">
    <location>
        <begin position="24"/>
        <end position="154"/>
    </location>
</feature>
<dbReference type="Pfam" id="PF02838">
    <property type="entry name" value="Glyco_hydro_20b"/>
    <property type="match status" value="1"/>
</dbReference>
<dbReference type="InterPro" id="IPR015883">
    <property type="entry name" value="Glyco_hydro_20_cat"/>
</dbReference>
<evidence type="ECO:0000256" key="1">
    <source>
        <dbReference type="ARBA" id="ARBA00006285"/>
    </source>
</evidence>
<comment type="caution">
    <text evidence="7">The sequence shown here is derived from an EMBL/GenBank/DDBJ whole genome shotgun (WGS) entry which is preliminary data.</text>
</comment>
<dbReference type="Pfam" id="PF00728">
    <property type="entry name" value="Glyco_hydro_20"/>
    <property type="match status" value="1"/>
</dbReference>
<dbReference type="PANTHER" id="PTHR22600">
    <property type="entry name" value="BETA-HEXOSAMINIDASE"/>
    <property type="match status" value="1"/>
</dbReference>
<keyword evidence="8" id="KW-1185">Reference proteome</keyword>
<feature type="domain" description="Glycoside hydrolase family 20 catalytic" evidence="5">
    <location>
        <begin position="158"/>
        <end position="471"/>
    </location>
</feature>
<proteinExistence type="inferred from homology"/>
<dbReference type="Gene3D" id="3.20.20.80">
    <property type="entry name" value="Glycosidases"/>
    <property type="match status" value="1"/>
</dbReference>
<evidence type="ECO:0000313" key="8">
    <source>
        <dbReference type="Proteomes" id="UP001185092"/>
    </source>
</evidence>
<sequence length="668" mass="76225">MKKAIIIFLMVFGFQSILNAQELALMPLPQSLEINEGKFRIDRNFNIQIEGLENERLINGSYRFLRRLDDRTGFFFYQNNDFKVDTASSLVIQAQREGELKIHEDESYTLLIDTLGISINAPTDLGAMYALETLVQTLSVDEDGYYFPAMKIEDSPRFTWRGLMLDPARHFLSVSAVKKQLDAMASMKMNVMHFHLSDNQGFRIESKLYPQLHQLGSSRGEFYTQDDIKDIVAYAALRGIRVIPEIDVPGHATPILKVFPEIGSHTGDYEYVLETWSGVFDPTLDPTNEKTYEILKDIFTEVSALFPDEYFHIGGDENEGHHWDANENIQAFMKQNGLEDNSALQTYFSNRVLEIVEGMGKKMVGWDEIYNPKLSKKAIVHGWRDWEGLDVYAAAKDGYEMIISEGYYIDLMHNADVHYLVDPVDPELSPKAKELIIGAEAPMWSELVTEFNIDSRIWPRTAAIAERFWSAEDVRDVEDMYRRLDRVSLYLEQDGLAHNSSRESIMKSLSNGEDIAPLRNLVNVAEPMKVYTRNPGGKMNHNYYTFKKFADAATADAPDARKFNYLVKDYMKTGDAIAEKEIRSYLKTWEANHEQLLPVIQQSPILGEIKELSENLSIVSQYAIESLNGVNKTDSWKRKASLAVANARKQGGRTELAMVDSLELLINK</sequence>
<dbReference type="GO" id="GO:0005764">
    <property type="term" value="C:lysosome"/>
    <property type="evidence" value="ECO:0007669"/>
    <property type="project" value="TreeGrafter"/>
</dbReference>
<dbReference type="GO" id="GO:0030203">
    <property type="term" value="P:glycosaminoglycan metabolic process"/>
    <property type="evidence" value="ECO:0007669"/>
    <property type="project" value="TreeGrafter"/>
</dbReference>